<evidence type="ECO:0000313" key="1">
    <source>
        <dbReference type="EMBL" id="OWZ01297.1"/>
    </source>
</evidence>
<keyword evidence="2" id="KW-1185">Reference proteome</keyword>
<dbReference type="OrthoDB" id="125011at2759"/>
<name>A0A225V932_9STRA</name>
<dbReference type="EMBL" id="NBNE01006953">
    <property type="protein sequence ID" value="OWZ01297.1"/>
    <property type="molecule type" value="Genomic_DNA"/>
</dbReference>
<accession>A0A225V932</accession>
<organism evidence="1 2">
    <name type="scientific">Phytophthora megakarya</name>
    <dbReference type="NCBI Taxonomy" id="4795"/>
    <lineage>
        <taxon>Eukaryota</taxon>
        <taxon>Sar</taxon>
        <taxon>Stramenopiles</taxon>
        <taxon>Oomycota</taxon>
        <taxon>Peronosporomycetes</taxon>
        <taxon>Peronosporales</taxon>
        <taxon>Peronosporaceae</taxon>
        <taxon>Phytophthora</taxon>
    </lineage>
</organism>
<gene>
    <name evidence="1" type="ORF">PHMEG_00027345</name>
</gene>
<protein>
    <submittedName>
        <fullName evidence="1">Uncharacterized protein</fullName>
    </submittedName>
</protein>
<proteinExistence type="predicted"/>
<reference evidence="2" key="1">
    <citation type="submission" date="2017-03" db="EMBL/GenBank/DDBJ databases">
        <title>Phytopthora megakarya and P. palmivora, two closely related causual agents of cacao black pod achieved similar genome size and gene model numbers by different mechanisms.</title>
        <authorList>
            <person name="Ali S."/>
            <person name="Shao J."/>
            <person name="Larry D.J."/>
            <person name="Kronmiller B."/>
            <person name="Shen D."/>
            <person name="Strem M.D."/>
            <person name="Melnick R.L."/>
            <person name="Guiltinan M.J."/>
            <person name="Tyler B.M."/>
            <person name="Meinhardt L.W."/>
            <person name="Bailey B.A."/>
        </authorList>
    </citation>
    <scope>NUCLEOTIDE SEQUENCE [LARGE SCALE GENOMIC DNA]</scope>
    <source>
        <strain evidence="2">zdho120</strain>
    </source>
</reference>
<sequence>MLEDITGQKIYGTHSASSGSTSGPSIVSVCLRCGWSLGGVQDRYCRYEAAGDQDLGRVVVGLPQNNSKSLHCHLTLLITERISFRIVPLKMFPSMVGDTHIVPVLHLCLASLAHHAEYLRRNISQKHPLLSSYIFRCPDIMVKLQGMLTTNENSWMRATGIPPHVELFQNMLKLELHYSSYLKYG</sequence>
<dbReference type="AlphaFoldDB" id="A0A225V932"/>
<evidence type="ECO:0000313" key="2">
    <source>
        <dbReference type="Proteomes" id="UP000198211"/>
    </source>
</evidence>
<dbReference type="Proteomes" id="UP000198211">
    <property type="component" value="Unassembled WGS sequence"/>
</dbReference>
<comment type="caution">
    <text evidence="1">The sequence shown here is derived from an EMBL/GenBank/DDBJ whole genome shotgun (WGS) entry which is preliminary data.</text>
</comment>